<sequence length="181" mass="20577">MKTLKDWLKVGILFCILSAMAQAKDLQVVQSFSANFEQRVHSADNKGSTLKYTGTLKALAPTSVLWKYETPIPKEIYIDNGTMIIFEPKLQQAIFTQLQENMDLLSLLKKAKKIKENHYEAVILGQKYILLLKDGILKELRFVDALGNKVEIVFTKIVINSKIDEGIFEFNPAGDIDIIYH</sequence>
<name>A0A2N3PKR0_9HELI</name>
<reference evidence="3 4" key="1">
    <citation type="submission" date="2016-07" db="EMBL/GenBank/DDBJ databases">
        <title>Detection of Helicobacter winghamensis from caecal content of red fox (Vulpes vulpes).</title>
        <authorList>
            <person name="Zanoni R.G."/>
            <person name="Florio D."/>
            <person name="Caffara M."/>
            <person name="Renzi M."/>
            <person name="Parisi A."/>
            <person name="Pasquali F."/>
            <person name="Manfreda G."/>
        </authorList>
    </citation>
    <scope>NUCLEOTIDE SEQUENCE [LARGE SCALE GENOMIC DNA]</scope>
    <source>
        <strain evidence="3 4">295_13</strain>
    </source>
</reference>
<dbReference type="AlphaFoldDB" id="A0A2N3PKR0"/>
<dbReference type="InterPro" id="IPR029046">
    <property type="entry name" value="LolA/LolB/LppX"/>
</dbReference>
<dbReference type="Proteomes" id="UP000233350">
    <property type="component" value="Unassembled WGS sequence"/>
</dbReference>
<feature type="chain" id="PRO_5015001496" description="Outer-membrane lipoprotein carrier protein" evidence="2">
    <location>
        <begin position="24"/>
        <end position="181"/>
    </location>
</feature>
<evidence type="ECO:0000313" key="3">
    <source>
        <dbReference type="EMBL" id="PKT82165.1"/>
    </source>
</evidence>
<gene>
    <name evidence="3" type="ORF">BCM31_05225</name>
</gene>
<keyword evidence="1 2" id="KW-0732">Signal</keyword>
<dbReference type="PANTHER" id="PTHR35869">
    <property type="entry name" value="OUTER-MEMBRANE LIPOPROTEIN CARRIER PROTEIN"/>
    <property type="match status" value="1"/>
</dbReference>
<proteinExistence type="predicted"/>
<protein>
    <recommendedName>
        <fullName evidence="5">Outer-membrane lipoprotein carrier protein</fullName>
    </recommendedName>
</protein>
<dbReference type="CDD" id="cd16325">
    <property type="entry name" value="LolA"/>
    <property type="match status" value="1"/>
</dbReference>
<dbReference type="GeneID" id="97289781"/>
<dbReference type="InterPro" id="IPR004564">
    <property type="entry name" value="OM_lipoprot_carrier_LolA-like"/>
</dbReference>
<organism evidence="3 4">
    <name type="scientific">Helicobacter winghamensis</name>
    <dbReference type="NCBI Taxonomy" id="157268"/>
    <lineage>
        <taxon>Bacteria</taxon>
        <taxon>Pseudomonadati</taxon>
        <taxon>Campylobacterota</taxon>
        <taxon>Epsilonproteobacteria</taxon>
        <taxon>Campylobacterales</taxon>
        <taxon>Helicobacteraceae</taxon>
        <taxon>Helicobacter</taxon>
    </lineage>
</organism>
<dbReference type="OrthoDB" id="5339202at2"/>
<keyword evidence="4" id="KW-1185">Reference proteome</keyword>
<evidence type="ECO:0000256" key="2">
    <source>
        <dbReference type="SAM" id="SignalP"/>
    </source>
</evidence>
<dbReference type="STRING" id="556267.HWAG_01482"/>
<dbReference type="Pfam" id="PF03548">
    <property type="entry name" value="LolA"/>
    <property type="match status" value="1"/>
</dbReference>
<dbReference type="EMBL" id="MBPK01000009">
    <property type="protein sequence ID" value="PKT82165.1"/>
    <property type="molecule type" value="Genomic_DNA"/>
</dbReference>
<dbReference type="NCBIfam" id="NF000663">
    <property type="entry name" value="PRK00031.2-1"/>
    <property type="match status" value="1"/>
</dbReference>
<comment type="caution">
    <text evidence="3">The sequence shown here is derived from an EMBL/GenBank/DDBJ whole genome shotgun (WGS) entry which is preliminary data.</text>
</comment>
<evidence type="ECO:0000256" key="1">
    <source>
        <dbReference type="ARBA" id="ARBA00022729"/>
    </source>
</evidence>
<evidence type="ECO:0000313" key="4">
    <source>
        <dbReference type="Proteomes" id="UP000233350"/>
    </source>
</evidence>
<dbReference type="PANTHER" id="PTHR35869:SF1">
    <property type="entry name" value="OUTER-MEMBRANE LIPOPROTEIN CARRIER PROTEIN"/>
    <property type="match status" value="1"/>
</dbReference>
<dbReference type="SUPFAM" id="SSF89392">
    <property type="entry name" value="Prokaryotic lipoproteins and lipoprotein localization factors"/>
    <property type="match status" value="1"/>
</dbReference>
<dbReference type="RefSeq" id="WP_006803179.1">
    <property type="nucleotide sequence ID" value="NZ_CABKOI010000018.1"/>
</dbReference>
<dbReference type="Gene3D" id="2.50.20.10">
    <property type="entry name" value="Lipoprotein localisation LolA/LolB/LppX"/>
    <property type="match status" value="2"/>
</dbReference>
<accession>A0A2N3PKR0</accession>
<feature type="signal peptide" evidence="2">
    <location>
        <begin position="1"/>
        <end position="23"/>
    </location>
</feature>
<evidence type="ECO:0008006" key="5">
    <source>
        <dbReference type="Google" id="ProtNLM"/>
    </source>
</evidence>